<dbReference type="GO" id="GO:0004553">
    <property type="term" value="F:hydrolase activity, hydrolyzing O-glycosyl compounds"/>
    <property type="evidence" value="ECO:0007669"/>
    <property type="project" value="InterPro"/>
</dbReference>
<protein>
    <submittedName>
        <fullName evidence="3">Dockerin</fullName>
    </submittedName>
</protein>
<keyword evidence="4" id="KW-1185">Reference proteome</keyword>
<dbReference type="PROSITE" id="PS51766">
    <property type="entry name" value="DOCKERIN"/>
    <property type="match status" value="2"/>
</dbReference>
<evidence type="ECO:0000313" key="3">
    <source>
        <dbReference type="EMBL" id="RXE58868.1"/>
    </source>
</evidence>
<keyword evidence="1" id="KW-0732">Signal</keyword>
<dbReference type="InterPro" id="IPR018247">
    <property type="entry name" value="EF_Hand_1_Ca_BS"/>
</dbReference>
<dbReference type="OrthoDB" id="2086516at2"/>
<dbReference type="SUPFAM" id="SSF63446">
    <property type="entry name" value="Type I dockerin domain"/>
    <property type="match status" value="2"/>
</dbReference>
<feature type="domain" description="Dockerin" evidence="2">
    <location>
        <begin position="33"/>
        <end position="102"/>
    </location>
</feature>
<feature type="chain" id="PRO_5020304567" evidence="1">
    <location>
        <begin position="28"/>
        <end position="176"/>
    </location>
</feature>
<organism evidence="3 4">
    <name type="scientific">Acetivibrio mesophilus</name>
    <dbReference type="NCBI Taxonomy" id="2487273"/>
    <lineage>
        <taxon>Bacteria</taxon>
        <taxon>Bacillati</taxon>
        <taxon>Bacillota</taxon>
        <taxon>Clostridia</taxon>
        <taxon>Eubacteriales</taxon>
        <taxon>Oscillospiraceae</taxon>
        <taxon>Acetivibrio</taxon>
    </lineage>
</organism>
<dbReference type="InterPro" id="IPR036439">
    <property type="entry name" value="Dockerin_dom_sf"/>
</dbReference>
<accession>A0A4Q0I3Q5</accession>
<dbReference type="Gene3D" id="1.10.1330.10">
    <property type="entry name" value="Dockerin domain"/>
    <property type="match status" value="2"/>
</dbReference>
<dbReference type="InterPro" id="IPR002105">
    <property type="entry name" value="Dockerin_1_rpt"/>
</dbReference>
<dbReference type="InterPro" id="IPR016134">
    <property type="entry name" value="Dockerin_dom"/>
</dbReference>
<dbReference type="CDD" id="cd14256">
    <property type="entry name" value="Dockerin_I"/>
    <property type="match status" value="2"/>
</dbReference>
<gene>
    <name evidence="3" type="ORF">EFD62_10415</name>
</gene>
<evidence type="ECO:0000256" key="1">
    <source>
        <dbReference type="SAM" id="SignalP"/>
    </source>
</evidence>
<dbReference type="RefSeq" id="WP_128706082.1">
    <property type="nucleotide sequence ID" value="NZ_RLII01000012.1"/>
</dbReference>
<dbReference type="GO" id="GO:0000272">
    <property type="term" value="P:polysaccharide catabolic process"/>
    <property type="evidence" value="ECO:0007669"/>
    <property type="project" value="InterPro"/>
</dbReference>
<comment type="caution">
    <text evidence="3">The sequence shown here is derived from an EMBL/GenBank/DDBJ whole genome shotgun (WGS) entry which is preliminary data.</text>
</comment>
<evidence type="ECO:0000259" key="2">
    <source>
        <dbReference type="PROSITE" id="PS51766"/>
    </source>
</evidence>
<dbReference type="PROSITE" id="PS00018">
    <property type="entry name" value="EF_HAND_1"/>
    <property type="match status" value="1"/>
</dbReference>
<feature type="signal peptide" evidence="1">
    <location>
        <begin position="1"/>
        <end position="27"/>
    </location>
</feature>
<dbReference type="EMBL" id="RLII01000012">
    <property type="protein sequence ID" value="RXE58868.1"/>
    <property type="molecule type" value="Genomic_DNA"/>
</dbReference>
<sequence length="176" mass="19140">MKKRIALLTVVLSIAMVVFGGAMTAYAGHQCSTTVLIGDVNLDGSINSLDYALLYNEVYYAVPLANQLQYIAADVNYDAAITMQDVNILADYILGKISSFPAGATYTVYYGDLNGDQLVTTADQKVVSDYILGKTSLTFRQFVAADVDGDGYVNSLDLAYITQHINEQIQHFPVCP</sequence>
<dbReference type="Proteomes" id="UP000289166">
    <property type="component" value="Unassembled WGS sequence"/>
</dbReference>
<name>A0A4Q0I3Q5_9FIRM</name>
<proteinExistence type="predicted"/>
<evidence type="ECO:0000313" key="4">
    <source>
        <dbReference type="Proteomes" id="UP000289166"/>
    </source>
</evidence>
<feature type="domain" description="Dockerin" evidence="2">
    <location>
        <begin position="106"/>
        <end position="174"/>
    </location>
</feature>
<reference evidence="4" key="1">
    <citation type="submission" date="2018-11" db="EMBL/GenBank/DDBJ databases">
        <title>Genome sequencing of a novel mesophilic and cellulolytic organism within the genus Hungateiclostridium.</title>
        <authorList>
            <person name="Rettenmaier R."/>
            <person name="Liebl W."/>
            <person name="Zverlov V."/>
        </authorList>
    </citation>
    <scope>NUCLEOTIDE SEQUENCE [LARGE SCALE GENOMIC DNA]</scope>
    <source>
        <strain evidence="4">N2K1</strain>
    </source>
</reference>
<dbReference type="AlphaFoldDB" id="A0A4Q0I3Q5"/>
<dbReference type="Pfam" id="PF00404">
    <property type="entry name" value="Dockerin_1"/>
    <property type="match status" value="2"/>
</dbReference>